<evidence type="ECO:0000256" key="10">
    <source>
        <dbReference type="ARBA" id="ARBA00023015"/>
    </source>
</evidence>
<evidence type="ECO:0000256" key="15">
    <source>
        <dbReference type="SAM" id="MobiDB-lite"/>
    </source>
</evidence>
<keyword evidence="11" id="KW-0804">Transcription</keyword>
<name>A0A915NKN7_9BILA</name>
<evidence type="ECO:0000256" key="4">
    <source>
        <dbReference type="ARBA" id="ARBA00010112"/>
    </source>
</evidence>
<comment type="similarity">
    <text evidence="3">Belongs to the SSRP1 family.</text>
</comment>
<evidence type="ECO:0000256" key="3">
    <source>
        <dbReference type="ARBA" id="ARBA00010060"/>
    </source>
</evidence>
<dbReference type="Pfam" id="PF17292">
    <property type="entry name" value="POB3_N"/>
    <property type="match status" value="1"/>
</dbReference>
<evidence type="ECO:0000256" key="6">
    <source>
        <dbReference type="ARBA" id="ARBA00022525"/>
    </source>
</evidence>
<dbReference type="SMART" id="SM00398">
    <property type="entry name" value="HMG"/>
    <property type="match status" value="2"/>
</dbReference>
<feature type="compositionally biased region" description="Basic and acidic residues" evidence="15">
    <location>
        <begin position="519"/>
        <end position="540"/>
    </location>
</feature>
<dbReference type="PRINTS" id="PR00887">
    <property type="entry name" value="SSRCOGNITION"/>
</dbReference>
<dbReference type="InterPro" id="IPR000969">
    <property type="entry name" value="SSRP1/POB3"/>
</dbReference>
<accession>A0A915NKN7</accession>
<dbReference type="SMART" id="SM01287">
    <property type="entry name" value="Rtt106"/>
    <property type="match status" value="1"/>
</dbReference>
<feature type="compositionally biased region" description="Basic residues" evidence="15">
    <location>
        <begin position="577"/>
        <end position="593"/>
    </location>
</feature>
<evidence type="ECO:0000259" key="16">
    <source>
        <dbReference type="PROSITE" id="PS50118"/>
    </source>
</evidence>
<sequence>MADTIEFANNDGFLKFSKQGVQFKSKATGKLMTISPLEIDQFAWQKLGNKPGIKVITNQGVHHRFGGLKESDFDKISNFVSSKLESSLKRNDLSLKGWNYGETEFEGQNLIFNIGEKIAFEVPLSNVMRCVGTKSEAIVEFIANEESPVQLTEMRFHIPQDPENEDQDIVEVESEKDQAIVTLPDILLATPRGRYEIKVFPNHLSFHGKSYDYKIPLKTIMRMFLLSHKDGRHMYFVLHINPPIRQGQTRYPFLVLEFSKEDHIELDLCLTEEQLAQQYQNKLDMHMRGYLYEIIAKLFRVLVNSRIIVPGNFTGASGTPAISCAVRQSMGFLYPLEKGFVYVHKPALYIRFEEVDNVHFARSDVSTRSFDFEIVQRSGTSITFSNIGKLDYDMEKDLKKREKEKESSEGSGSEPDEEYDSSAAASVSDDLMDGGGETEKTSKKSEKKKKERKDKKEKVTKKGGGEKNDKKEKKKKKDPNAPKRNQTAFFLWQTENRSKIKKEGDTIAETATRAGQMWKEMKDYDMEKDLKKREKEKESSEGSGSEPDEEYDSSAAASVSDDLMDGGGETEKTSKKSEKKKKERKEKKEKVSKKGGGEKNDKKEKKKKKDPNAPKRNQTAFFLWQTENRSKIKKEGDTIAETATRAGQMWKEMSAEDKQEVRAYDRDGYGVLKVVDPDDLMGITFTEPDGTFQLDGCGKDFDWIPGVVPNNPDPYIKILHYCNTPKGETLELPEFDTFPRTHDVGIVILDSKKTTNAPVTFPTINKPRHKLAESEEKGGGQLSLHHLLTKEVIPSKDYKNNSSVLWDSSSIELEDSDSKENKTSIYEERRPNLTKTKFYNSNVTDEISTELVSAKRD</sequence>
<dbReference type="Gene3D" id="1.10.30.10">
    <property type="entry name" value="High mobility group box domain"/>
    <property type="match status" value="1"/>
</dbReference>
<comment type="subcellular location">
    <subcellularLocation>
        <location evidence="1">Chromosome</location>
    </subcellularLocation>
    <subcellularLocation>
        <location evidence="2">Secreted</location>
    </subcellularLocation>
</comment>
<dbReference type="GO" id="GO:0003677">
    <property type="term" value="F:DNA binding"/>
    <property type="evidence" value="ECO:0007669"/>
    <property type="project" value="UniProtKB-UniRule"/>
</dbReference>
<evidence type="ECO:0000256" key="2">
    <source>
        <dbReference type="ARBA" id="ARBA00004613"/>
    </source>
</evidence>
<dbReference type="Pfam" id="PF03531">
    <property type="entry name" value="SSrecog"/>
    <property type="match status" value="1"/>
</dbReference>
<dbReference type="InterPro" id="IPR001534">
    <property type="entry name" value="Transthyretin-like"/>
</dbReference>
<evidence type="ECO:0000256" key="5">
    <source>
        <dbReference type="ARBA" id="ARBA00022454"/>
    </source>
</evidence>
<feature type="DNA-binding region" description="HMG box" evidence="14">
    <location>
        <begin position="482"/>
        <end position="550"/>
    </location>
</feature>
<keyword evidence="9" id="KW-0227">DNA damage</keyword>
<keyword evidence="5" id="KW-0158">Chromosome</keyword>
<dbReference type="GO" id="GO:0006281">
    <property type="term" value="P:DNA repair"/>
    <property type="evidence" value="ECO:0007669"/>
    <property type="project" value="UniProtKB-KW"/>
</dbReference>
<proteinExistence type="inferred from homology"/>
<dbReference type="SUPFAM" id="SSF47095">
    <property type="entry name" value="HMG-box"/>
    <property type="match status" value="2"/>
</dbReference>
<dbReference type="InterPro" id="IPR013719">
    <property type="entry name" value="RTT106/SPT16-like_middle_dom"/>
</dbReference>
<keyword evidence="6" id="KW-0964">Secreted</keyword>
<comment type="similarity">
    <text evidence="4">Belongs to the nematode transthyretin-like family.</text>
</comment>
<dbReference type="InterPro" id="IPR050454">
    <property type="entry name" value="RTT106/SSRP1_HistChap/FACT"/>
</dbReference>
<evidence type="ECO:0000313" key="17">
    <source>
        <dbReference type="Proteomes" id="UP000887560"/>
    </source>
</evidence>
<dbReference type="GO" id="GO:0035101">
    <property type="term" value="C:FACT complex"/>
    <property type="evidence" value="ECO:0007669"/>
    <property type="project" value="TreeGrafter"/>
</dbReference>
<dbReference type="InterPro" id="IPR009071">
    <property type="entry name" value="HMG_box_dom"/>
</dbReference>
<evidence type="ECO:0000256" key="9">
    <source>
        <dbReference type="ARBA" id="ARBA00022763"/>
    </source>
</evidence>
<keyword evidence="14" id="KW-0238">DNA-binding</keyword>
<dbReference type="Gene3D" id="2.30.29.220">
    <property type="entry name" value="Structure-specific recognition protein (SSRP1)"/>
    <property type="match status" value="1"/>
</dbReference>
<keyword evidence="8" id="KW-0732">Signal</keyword>
<feature type="region of interest" description="Disordered" evidence="15">
    <location>
        <begin position="809"/>
        <end position="830"/>
    </location>
</feature>
<dbReference type="InterPro" id="IPR036910">
    <property type="entry name" value="HMG_box_dom_sf"/>
</dbReference>
<evidence type="ECO:0000256" key="7">
    <source>
        <dbReference type="ARBA" id="ARBA00022705"/>
    </source>
</evidence>
<dbReference type="InterPro" id="IPR038167">
    <property type="entry name" value="SSRP1_sf"/>
</dbReference>
<organism evidence="17 18">
    <name type="scientific">Meloidogyne floridensis</name>
    <dbReference type="NCBI Taxonomy" id="298350"/>
    <lineage>
        <taxon>Eukaryota</taxon>
        <taxon>Metazoa</taxon>
        <taxon>Ecdysozoa</taxon>
        <taxon>Nematoda</taxon>
        <taxon>Chromadorea</taxon>
        <taxon>Rhabditida</taxon>
        <taxon>Tylenchina</taxon>
        <taxon>Tylenchomorpha</taxon>
        <taxon>Tylenchoidea</taxon>
        <taxon>Meloidogynidae</taxon>
        <taxon>Meloidogyninae</taxon>
        <taxon>Meloidogyne</taxon>
    </lineage>
</organism>
<evidence type="ECO:0000256" key="11">
    <source>
        <dbReference type="ARBA" id="ARBA00023163"/>
    </source>
</evidence>
<dbReference type="GO" id="GO:0042393">
    <property type="term" value="F:histone binding"/>
    <property type="evidence" value="ECO:0007669"/>
    <property type="project" value="TreeGrafter"/>
</dbReference>
<feature type="compositionally biased region" description="Basic and acidic residues" evidence="15">
    <location>
        <begin position="398"/>
        <end position="408"/>
    </location>
</feature>
<dbReference type="PANTHER" id="PTHR45849">
    <property type="entry name" value="FACT COMPLEX SUBUNIT SSRP1"/>
    <property type="match status" value="1"/>
</dbReference>
<dbReference type="PANTHER" id="PTHR45849:SF1">
    <property type="entry name" value="FACT COMPLEX SUBUNIT SSRP1"/>
    <property type="match status" value="1"/>
</dbReference>
<dbReference type="InterPro" id="IPR035417">
    <property type="entry name" value="SSRP1/POB3_N"/>
</dbReference>
<dbReference type="PROSITE" id="PS50118">
    <property type="entry name" value="HMG_BOX_2"/>
    <property type="match status" value="2"/>
</dbReference>
<dbReference type="GO" id="GO:0009986">
    <property type="term" value="C:cell surface"/>
    <property type="evidence" value="ECO:0007669"/>
    <property type="project" value="InterPro"/>
</dbReference>
<dbReference type="SUPFAM" id="SSF50729">
    <property type="entry name" value="PH domain-like"/>
    <property type="match status" value="1"/>
</dbReference>
<keyword evidence="7" id="KW-0235">DNA replication</keyword>
<evidence type="ECO:0000256" key="14">
    <source>
        <dbReference type="PROSITE-ProRule" id="PRU00267"/>
    </source>
</evidence>
<feature type="region of interest" description="Disordered" evidence="15">
    <location>
        <begin position="398"/>
        <end position="620"/>
    </location>
</feature>
<feature type="compositionally biased region" description="Basic and acidic residues" evidence="15">
    <location>
        <begin position="816"/>
        <end position="830"/>
    </location>
</feature>
<protein>
    <submittedName>
        <fullName evidence="18">HMG box domain-containing protein</fullName>
    </submittedName>
</protein>
<keyword evidence="17" id="KW-1185">Reference proteome</keyword>
<dbReference type="GO" id="GO:0005576">
    <property type="term" value="C:extracellular region"/>
    <property type="evidence" value="ECO:0007669"/>
    <property type="project" value="UniProtKB-SubCell"/>
</dbReference>
<dbReference type="Pfam" id="PF00505">
    <property type="entry name" value="HMG_box"/>
    <property type="match status" value="2"/>
</dbReference>
<evidence type="ECO:0000256" key="8">
    <source>
        <dbReference type="ARBA" id="ARBA00022729"/>
    </source>
</evidence>
<dbReference type="GO" id="GO:0006260">
    <property type="term" value="P:DNA replication"/>
    <property type="evidence" value="ECO:0007669"/>
    <property type="project" value="UniProtKB-KW"/>
</dbReference>
<dbReference type="Proteomes" id="UP000887560">
    <property type="component" value="Unplaced"/>
</dbReference>
<dbReference type="InterPro" id="IPR048993">
    <property type="entry name" value="SSRP1-like_PH1"/>
</dbReference>
<keyword evidence="12" id="KW-0234">DNA repair</keyword>
<evidence type="ECO:0000256" key="13">
    <source>
        <dbReference type="ARBA" id="ARBA00023242"/>
    </source>
</evidence>
<dbReference type="Pfam" id="PF08512">
    <property type="entry name" value="Rttp106-like_middle"/>
    <property type="match status" value="1"/>
</dbReference>
<dbReference type="GO" id="GO:0031491">
    <property type="term" value="F:nucleosome binding"/>
    <property type="evidence" value="ECO:0007669"/>
    <property type="project" value="TreeGrafter"/>
</dbReference>
<dbReference type="Gene3D" id="2.60.40.3330">
    <property type="match status" value="1"/>
</dbReference>
<dbReference type="Gene3D" id="2.30.29.150">
    <property type="match status" value="1"/>
</dbReference>
<dbReference type="InterPro" id="IPR011993">
    <property type="entry name" value="PH-like_dom_sf"/>
</dbReference>
<keyword evidence="10" id="KW-0805">Transcription regulation</keyword>
<reference evidence="18" key="1">
    <citation type="submission" date="2022-11" db="UniProtKB">
        <authorList>
            <consortium name="WormBaseParasite"/>
        </authorList>
    </citation>
    <scope>IDENTIFICATION</scope>
</reference>
<feature type="compositionally biased region" description="Basic and acidic residues" evidence="15">
    <location>
        <begin position="496"/>
        <end position="505"/>
    </location>
</feature>
<evidence type="ECO:0000256" key="1">
    <source>
        <dbReference type="ARBA" id="ARBA00004286"/>
    </source>
</evidence>
<feature type="domain" description="HMG box" evidence="16">
    <location>
        <begin position="614"/>
        <end position="660"/>
    </location>
</feature>
<dbReference type="FunFam" id="2.30.29.150:FF:000001">
    <property type="entry name" value="Fact complex subunit ssrp1"/>
    <property type="match status" value="1"/>
</dbReference>
<dbReference type="InterPro" id="IPR038479">
    <property type="entry name" value="Transthyretin-like_sf"/>
</dbReference>
<dbReference type="Gene3D" id="2.30.29.30">
    <property type="entry name" value="Pleckstrin-homology domain (PH domain)/Phosphotyrosine-binding domain (PTB)"/>
    <property type="match status" value="2"/>
</dbReference>
<dbReference type="Pfam" id="PF21103">
    <property type="entry name" value="PH1_SSRP1-like"/>
    <property type="match status" value="1"/>
</dbReference>
<dbReference type="GO" id="GO:1902275">
    <property type="term" value="P:regulation of chromatin organization"/>
    <property type="evidence" value="ECO:0007669"/>
    <property type="project" value="TreeGrafter"/>
</dbReference>
<dbReference type="Pfam" id="PF01060">
    <property type="entry name" value="TTR-52"/>
    <property type="match status" value="1"/>
</dbReference>
<dbReference type="CDD" id="cd13231">
    <property type="entry name" value="PH2_SSRP1-like"/>
    <property type="match status" value="1"/>
</dbReference>
<evidence type="ECO:0000256" key="12">
    <source>
        <dbReference type="ARBA" id="ARBA00023204"/>
    </source>
</evidence>
<dbReference type="InterPro" id="IPR024954">
    <property type="entry name" value="SSRP1_DD"/>
</dbReference>
<feature type="compositionally biased region" description="Basic residues" evidence="15">
    <location>
        <begin position="445"/>
        <end position="461"/>
    </location>
</feature>
<feature type="domain" description="HMG box" evidence="16">
    <location>
        <begin position="482"/>
        <end position="550"/>
    </location>
</feature>
<dbReference type="AlphaFoldDB" id="A0A915NKN7"/>
<feature type="DNA-binding region" description="HMG box" evidence="14">
    <location>
        <begin position="614"/>
        <end position="660"/>
    </location>
</feature>
<dbReference type="CDD" id="cd13230">
    <property type="entry name" value="PH1_SSRP1-like"/>
    <property type="match status" value="1"/>
</dbReference>
<keyword evidence="13 14" id="KW-0539">Nucleus</keyword>
<dbReference type="WBParaSite" id="scf7180000417768.g1737">
    <property type="protein sequence ID" value="scf7180000417768.g1737"/>
    <property type="gene ID" value="scf7180000417768.g1737"/>
</dbReference>
<evidence type="ECO:0000313" key="18">
    <source>
        <dbReference type="WBParaSite" id="scf7180000417768.g1737"/>
    </source>
</evidence>